<evidence type="ECO:0000313" key="3">
    <source>
        <dbReference type="Proteomes" id="UP000660885"/>
    </source>
</evidence>
<protein>
    <submittedName>
        <fullName evidence="2">Extracellular solute-binding protein</fullName>
    </submittedName>
</protein>
<dbReference type="Proteomes" id="UP000660885">
    <property type="component" value="Unassembled WGS sequence"/>
</dbReference>
<evidence type="ECO:0000256" key="1">
    <source>
        <dbReference type="ARBA" id="ARBA00022729"/>
    </source>
</evidence>
<dbReference type="Pfam" id="PF13416">
    <property type="entry name" value="SBP_bac_8"/>
    <property type="match status" value="1"/>
</dbReference>
<dbReference type="SUPFAM" id="SSF53850">
    <property type="entry name" value="Periplasmic binding protein-like II"/>
    <property type="match status" value="1"/>
</dbReference>
<evidence type="ECO:0000313" key="2">
    <source>
        <dbReference type="EMBL" id="MBL6081835.1"/>
    </source>
</evidence>
<dbReference type="InterPro" id="IPR006311">
    <property type="entry name" value="TAT_signal"/>
</dbReference>
<keyword evidence="3" id="KW-1185">Reference proteome</keyword>
<sequence>MSQPKTPLGGPPATRRTVIKTAIGAVAGSGAITGFPTLWAQNIKDVVIQHNGPPVTAIGLIGEQASKDLGFTVRMQASENADLLNRFLTQSSAIDTADISLPFLKYLIGRDVLQPIPRARVAHYEQSMPLFTRGKYPDGRIASQQGVAPFGVLYAINAEGKAFAKEETEWLNGIPSVTNADTLGIRPDLVSRPITSWADLLDPAFKGKTALQDQPSVGTIDVAMAVEARGGLTYGNKGNMTRAEIDKTMAIMREVKASGQFRSFWTTFDQSVNLMASGEVVIQSMWSPAVSAVRTRGISCTYQPLKEGFRGWGYVLGMMKHLTGLKRDCAIEFANWYGSGFQGAVIARQGYYSAQPENARKFLTAAEWDYWYDGKPAAEVLNDPFGKPSIKPGEIRDGGAFMQRVGNIAVWNSVMDEDRYLTRKWNEFITS</sequence>
<dbReference type="PANTHER" id="PTHR30222:SF17">
    <property type="entry name" value="SPERMIDINE_PUTRESCINE-BINDING PERIPLASMIC PROTEIN"/>
    <property type="match status" value="1"/>
</dbReference>
<keyword evidence="1" id="KW-0732">Signal</keyword>
<dbReference type="EMBL" id="JAETWB010000038">
    <property type="protein sequence ID" value="MBL6081835.1"/>
    <property type="molecule type" value="Genomic_DNA"/>
</dbReference>
<dbReference type="PROSITE" id="PS51318">
    <property type="entry name" value="TAT"/>
    <property type="match status" value="1"/>
</dbReference>
<dbReference type="Gene3D" id="3.40.190.10">
    <property type="entry name" value="Periplasmic binding protein-like II"/>
    <property type="match status" value="1"/>
</dbReference>
<dbReference type="InterPro" id="IPR006059">
    <property type="entry name" value="SBP"/>
</dbReference>
<reference evidence="2 3" key="1">
    <citation type="submission" date="2021-01" db="EMBL/GenBank/DDBJ databases">
        <title>Belnapia mucosa sp. nov. and Belnapia arida sp. nov., isolated from the Tabernas Desert (Almeria, Spain).</title>
        <authorList>
            <person name="Molina-Menor E."/>
            <person name="Vidal-Verdu A."/>
            <person name="Calonge A."/>
            <person name="Satari L."/>
            <person name="Pereto J."/>
            <person name="Porcar M."/>
        </authorList>
    </citation>
    <scope>NUCLEOTIDE SEQUENCE [LARGE SCALE GENOMIC DNA]</scope>
    <source>
        <strain evidence="2 3">T18</strain>
    </source>
</reference>
<accession>A0ABS1UCF0</accession>
<name>A0ABS1UCF0_9PROT</name>
<dbReference type="PANTHER" id="PTHR30222">
    <property type="entry name" value="SPERMIDINE/PUTRESCINE-BINDING PERIPLASMIC PROTEIN"/>
    <property type="match status" value="1"/>
</dbReference>
<comment type="caution">
    <text evidence="2">The sequence shown here is derived from an EMBL/GenBank/DDBJ whole genome shotgun (WGS) entry which is preliminary data.</text>
</comment>
<proteinExistence type="predicted"/>
<gene>
    <name evidence="2" type="ORF">JMJ56_28015</name>
</gene>
<organism evidence="2 3">
    <name type="scientific">Belnapia arida</name>
    <dbReference type="NCBI Taxonomy" id="2804533"/>
    <lineage>
        <taxon>Bacteria</taxon>
        <taxon>Pseudomonadati</taxon>
        <taxon>Pseudomonadota</taxon>
        <taxon>Alphaproteobacteria</taxon>
        <taxon>Acetobacterales</taxon>
        <taxon>Roseomonadaceae</taxon>
        <taxon>Belnapia</taxon>
    </lineage>
</organism>